<reference evidence="3 4" key="1">
    <citation type="submission" date="2017-01" db="EMBL/GenBank/DDBJ databases">
        <title>Genome analysis of Paenibacillus selenitrireducens ES3-24.</title>
        <authorList>
            <person name="Xu D."/>
            <person name="Yao R."/>
            <person name="Zheng S."/>
        </authorList>
    </citation>
    <scope>NUCLEOTIDE SEQUENCE [LARGE SCALE GENOMIC DNA]</scope>
    <source>
        <strain evidence="3 4">ES3-24</strain>
    </source>
</reference>
<dbReference type="AlphaFoldDB" id="A0A1T2X487"/>
<dbReference type="EMBL" id="MSZX01000010">
    <property type="protein sequence ID" value="OPA74667.1"/>
    <property type="molecule type" value="Genomic_DNA"/>
</dbReference>
<feature type="chain" id="PRO_5038705952" description="YtkA-like domain-containing protein" evidence="1">
    <location>
        <begin position="30"/>
        <end position="141"/>
    </location>
</feature>
<comment type="caution">
    <text evidence="3">The sequence shown here is derived from an EMBL/GenBank/DDBJ whole genome shotgun (WGS) entry which is preliminary data.</text>
</comment>
<dbReference type="Pfam" id="PF13115">
    <property type="entry name" value="YtkA"/>
    <property type="match status" value="1"/>
</dbReference>
<dbReference type="RefSeq" id="WP_078501583.1">
    <property type="nucleotide sequence ID" value="NZ_MSZX01000010.1"/>
</dbReference>
<dbReference type="InterPro" id="IPR032693">
    <property type="entry name" value="YtkA-like_dom"/>
</dbReference>
<protein>
    <recommendedName>
        <fullName evidence="2">YtkA-like domain-containing protein</fullName>
    </recommendedName>
</protein>
<evidence type="ECO:0000313" key="4">
    <source>
        <dbReference type="Proteomes" id="UP000190188"/>
    </source>
</evidence>
<dbReference type="PROSITE" id="PS51257">
    <property type="entry name" value="PROKAR_LIPOPROTEIN"/>
    <property type="match status" value="1"/>
</dbReference>
<dbReference type="STRING" id="1324314.BVG16_23195"/>
<organism evidence="3 4">
    <name type="scientific">Paenibacillus selenitireducens</name>
    <dbReference type="NCBI Taxonomy" id="1324314"/>
    <lineage>
        <taxon>Bacteria</taxon>
        <taxon>Bacillati</taxon>
        <taxon>Bacillota</taxon>
        <taxon>Bacilli</taxon>
        <taxon>Bacillales</taxon>
        <taxon>Paenibacillaceae</taxon>
        <taxon>Paenibacillus</taxon>
    </lineage>
</organism>
<dbReference type="Proteomes" id="UP000190188">
    <property type="component" value="Unassembled WGS sequence"/>
</dbReference>
<sequence>MLIRKTAALAATALLSIALLVGCSSETMDHDMMNMDMSSDASLTPIKVEILLPDPMHTKQKQVLQAKVTQGDQVVDDAKEVLFEVWRSDQQEHDKIKGVLAADGIYEAEMEFGSAGEYQVIAHVSARDLHTMPSAKFTISE</sequence>
<evidence type="ECO:0000259" key="2">
    <source>
        <dbReference type="Pfam" id="PF13115"/>
    </source>
</evidence>
<feature type="signal peptide" evidence="1">
    <location>
        <begin position="1"/>
        <end position="29"/>
    </location>
</feature>
<name>A0A1T2X487_9BACL</name>
<proteinExistence type="predicted"/>
<dbReference type="OrthoDB" id="2679563at2"/>
<keyword evidence="4" id="KW-1185">Reference proteome</keyword>
<evidence type="ECO:0000313" key="3">
    <source>
        <dbReference type="EMBL" id="OPA74667.1"/>
    </source>
</evidence>
<evidence type="ECO:0000256" key="1">
    <source>
        <dbReference type="SAM" id="SignalP"/>
    </source>
</evidence>
<keyword evidence="1" id="KW-0732">Signal</keyword>
<accession>A0A1T2X487</accession>
<gene>
    <name evidence="3" type="ORF">BVG16_23195</name>
</gene>
<feature type="domain" description="YtkA-like" evidence="2">
    <location>
        <begin position="42"/>
        <end position="123"/>
    </location>
</feature>